<evidence type="ECO:0000313" key="3">
    <source>
        <dbReference type="EMBL" id="VDP93488.1"/>
    </source>
</evidence>
<reference evidence="5" key="1">
    <citation type="submission" date="2016-06" db="UniProtKB">
        <authorList>
            <consortium name="WormBaseParasite"/>
        </authorList>
    </citation>
    <scope>IDENTIFICATION</scope>
</reference>
<dbReference type="InterPro" id="IPR024867">
    <property type="entry name" value="NFRKB"/>
</dbReference>
<name>A0A183BAI0_9TREM</name>
<feature type="domain" description="Nuclear factor related to kappa-B-binding protein second winged helix" evidence="2">
    <location>
        <begin position="234"/>
        <end position="384"/>
    </location>
</feature>
<sequence length="405" mass="45878">MEARKPSHRVKADDWSSVTPHALQFLTGESVPAATSGSNPTIGLIRHSSRRLVCPRPFVDSRPRIHQWCWLLAPPGSNCTDSQLVERFRCETNELAELFAEWVRAPRGLGGLADSLWLVTTASVGRPGRRKMDKLSAGKSAKQSGVDDESDDGSDSAEMEDRRLDSEDEQKRLRIVADDSGSEGDYSGGQKKAKRKPVKSRLDRPQTTHILDDSIPPPLYPTTWRLRPFTEEQRRQFQMQEAERFSRPWASFVYRIQDYASVVGPLRSAPSASNQRAPLVARSYPMQSRAREHPLLRPDRPNFVSLAEIVRDAVACLPNGEGTRADITTLVQNSGYLLPSFDQRKLQQCVSSALDRLQGEAADPSVYFNVNRRMWIYRHRHRTVEEFELGCAMLMFFFSMRTFAL</sequence>
<dbReference type="InterPro" id="IPR057748">
    <property type="entry name" value="NFRKB_WH_2"/>
</dbReference>
<feature type="region of interest" description="Disordered" evidence="1">
    <location>
        <begin position="128"/>
        <end position="216"/>
    </location>
</feature>
<dbReference type="AlphaFoldDB" id="A0A183BAI0"/>
<evidence type="ECO:0000313" key="4">
    <source>
        <dbReference type="Proteomes" id="UP000272942"/>
    </source>
</evidence>
<dbReference type="GO" id="GO:0031011">
    <property type="term" value="C:Ino80 complex"/>
    <property type="evidence" value="ECO:0007669"/>
    <property type="project" value="InterPro"/>
</dbReference>
<gene>
    <name evidence="3" type="ORF">ECPE_LOCUS16216</name>
</gene>
<dbReference type="OrthoDB" id="70874at2759"/>
<dbReference type="PANTHER" id="PTHR13052:SF3">
    <property type="entry name" value="NUCLEAR FACTOR RELATED TO KAPPA-B-BINDING PROTEIN"/>
    <property type="match status" value="1"/>
</dbReference>
<feature type="compositionally biased region" description="Acidic residues" evidence="1">
    <location>
        <begin position="146"/>
        <end position="158"/>
    </location>
</feature>
<dbReference type="Gene3D" id="1.10.10.2430">
    <property type="entry name" value="NFRKB winged helix-like domain"/>
    <property type="match status" value="1"/>
</dbReference>
<dbReference type="PANTHER" id="PTHR13052">
    <property type="entry name" value="NFRKB-RELATED"/>
    <property type="match status" value="1"/>
</dbReference>
<dbReference type="WBParaSite" id="ECPE_0001625801-mRNA-1">
    <property type="protein sequence ID" value="ECPE_0001625801-mRNA-1"/>
    <property type="gene ID" value="ECPE_0001625801"/>
</dbReference>
<dbReference type="Proteomes" id="UP000272942">
    <property type="component" value="Unassembled WGS sequence"/>
</dbReference>
<protein>
    <submittedName>
        <fullName evidence="5">NFRKB winged helix-like domain-containing protein</fullName>
    </submittedName>
</protein>
<evidence type="ECO:0000313" key="5">
    <source>
        <dbReference type="WBParaSite" id="ECPE_0001625801-mRNA-1"/>
    </source>
</evidence>
<evidence type="ECO:0000259" key="2">
    <source>
        <dbReference type="Pfam" id="PF25793"/>
    </source>
</evidence>
<dbReference type="InterPro" id="IPR038106">
    <property type="entry name" value="NFRKB_winged_sf"/>
</dbReference>
<dbReference type="Pfam" id="PF25793">
    <property type="entry name" value="WHD_2nd_NFRKB"/>
    <property type="match status" value="1"/>
</dbReference>
<evidence type="ECO:0000256" key="1">
    <source>
        <dbReference type="SAM" id="MobiDB-lite"/>
    </source>
</evidence>
<accession>A0A183BAI0</accession>
<dbReference type="EMBL" id="UZAN01063429">
    <property type="protein sequence ID" value="VDP93488.1"/>
    <property type="molecule type" value="Genomic_DNA"/>
</dbReference>
<keyword evidence="4" id="KW-1185">Reference proteome</keyword>
<dbReference type="GO" id="GO:0002020">
    <property type="term" value="F:protease binding"/>
    <property type="evidence" value="ECO:0007669"/>
    <property type="project" value="TreeGrafter"/>
</dbReference>
<reference evidence="3 4" key="2">
    <citation type="submission" date="2018-11" db="EMBL/GenBank/DDBJ databases">
        <authorList>
            <consortium name="Pathogen Informatics"/>
        </authorList>
    </citation>
    <scope>NUCLEOTIDE SEQUENCE [LARGE SCALE GENOMIC DNA]</scope>
    <source>
        <strain evidence="3 4">Egypt</strain>
    </source>
</reference>
<feature type="compositionally biased region" description="Basic and acidic residues" evidence="1">
    <location>
        <begin position="159"/>
        <end position="177"/>
    </location>
</feature>
<feature type="compositionally biased region" description="Basic and acidic residues" evidence="1">
    <location>
        <begin position="200"/>
        <end position="212"/>
    </location>
</feature>
<organism evidence="5">
    <name type="scientific">Echinostoma caproni</name>
    <dbReference type="NCBI Taxonomy" id="27848"/>
    <lineage>
        <taxon>Eukaryota</taxon>
        <taxon>Metazoa</taxon>
        <taxon>Spiralia</taxon>
        <taxon>Lophotrochozoa</taxon>
        <taxon>Platyhelminthes</taxon>
        <taxon>Trematoda</taxon>
        <taxon>Digenea</taxon>
        <taxon>Plagiorchiida</taxon>
        <taxon>Echinostomata</taxon>
        <taxon>Echinostomatoidea</taxon>
        <taxon>Echinostomatidae</taxon>
        <taxon>Echinostoma</taxon>
    </lineage>
</organism>
<proteinExistence type="predicted"/>